<organism evidence="1 2">
    <name type="scientific">Mycolicibacterium parafortuitum</name>
    <name type="common">Mycobacterium parafortuitum</name>
    <dbReference type="NCBI Taxonomy" id="39692"/>
    <lineage>
        <taxon>Bacteria</taxon>
        <taxon>Bacillati</taxon>
        <taxon>Actinomycetota</taxon>
        <taxon>Actinomycetes</taxon>
        <taxon>Mycobacteriales</taxon>
        <taxon>Mycobacteriaceae</taxon>
        <taxon>Mycolicibacterium</taxon>
    </lineage>
</organism>
<comment type="caution">
    <text evidence="1">The sequence shown here is derived from an EMBL/GenBank/DDBJ whole genome shotgun (WGS) entry which is preliminary data.</text>
</comment>
<accession>A0ACC6MJS3</accession>
<keyword evidence="2" id="KW-1185">Reference proteome</keyword>
<dbReference type="Proteomes" id="UP001289645">
    <property type="component" value="Unassembled WGS sequence"/>
</dbReference>
<protein>
    <submittedName>
        <fullName evidence="1">Uncharacterized protein</fullName>
    </submittedName>
</protein>
<proteinExistence type="predicted"/>
<name>A0ACC6MJS3_MYCPF</name>
<gene>
    <name evidence="1" type="ORF">OHX15_17440</name>
</gene>
<evidence type="ECO:0000313" key="1">
    <source>
        <dbReference type="EMBL" id="MDZ5087175.1"/>
    </source>
</evidence>
<dbReference type="EMBL" id="JAOXLN010000018">
    <property type="protein sequence ID" value="MDZ5087175.1"/>
    <property type="molecule type" value="Genomic_DNA"/>
</dbReference>
<evidence type="ECO:0000313" key="2">
    <source>
        <dbReference type="Proteomes" id="UP001289645"/>
    </source>
</evidence>
<reference evidence="1 2" key="1">
    <citation type="journal article" date="2021" name="Chemosphere">
        <title>Bioballs carrying a syntrophic Rhodococcus and Mycolicibacterium consortium for simultaneous sorption and biodegradation of fuel oil in contaminated freshwater.</title>
        <authorList>
            <person name="Naloka K."/>
            <person name="Polrit D."/>
            <person name="Muangchinda C."/>
            <person name="Thoetkiattikul H."/>
            <person name="Pinyakong O."/>
        </authorList>
    </citation>
    <scope>NUCLEOTIDE SEQUENCE [LARGE SCALE GENOMIC DNA]</scope>
    <source>
        <strain evidence="1 2">J101</strain>
    </source>
</reference>
<sequence>MNSARRTGSQALAFLRRVVQFSTGITATGDLDAFIAVRPDCVA</sequence>